<accession>A0A845RL42</accession>
<reference evidence="11 13" key="2">
    <citation type="submission" date="2019-06" db="EMBL/GenBank/DDBJ databases">
        <title>Draft genome sequences of 15 bacterial species constituting the stable defined intestinal microbiota of the GM15 gnotobiotic mouse model.</title>
        <authorList>
            <person name="Elie C."/>
            <person name="Mathieu A."/>
            <person name="Saliou A."/>
            <person name="Darnaud M."/>
            <person name="Leulier F."/>
            <person name="Tamellini A."/>
        </authorList>
    </citation>
    <scope>NUCLEOTIDE SEQUENCE [LARGE SCALE GENOMIC DNA]</scope>
    <source>
        <strain evidence="11 13">JM4-15</strain>
    </source>
</reference>
<feature type="region of interest" description="Disordered" evidence="8">
    <location>
        <begin position="417"/>
        <end position="458"/>
    </location>
</feature>
<dbReference type="AlphaFoldDB" id="A0A845RL42"/>
<keyword evidence="7 9" id="KW-0472">Membrane</keyword>
<keyword evidence="5 9" id="KW-0812">Transmembrane</keyword>
<dbReference type="PANTHER" id="PTHR21716:SF53">
    <property type="entry name" value="PERMEASE PERM-RELATED"/>
    <property type="match status" value="1"/>
</dbReference>
<evidence type="ECO:0000256" key="1">
    <source>
        <dbReference type="ARBA" id="ARBA00004651"/>
    </source>
</evidence>
<keyword evidence="3" id="KW-0813">Transport</keyword>
<evidence type="ECO:0000256" key="3">
    <source>
        <dbReference type="ARBA" id="ARBA00022448"/>
    </source>
</evidence>
<protein>
    <submittedName>
        <fullName evidence="10">AI-2E family transporter</fullName>
    </submittedName>
</protein>
<dbReference type="Proteomes" id="UP000446348">
    <property type="component" value="Unassembled WGS sequence"/>
</dbReference>
<evidence type="ECO:0000256" key="5">
    <source>
        <dbReference type="ARBA" id="ARBA00022692"/>
    </source>
</evidence>
<evidence type="ECO:0000256" key="9">
    <source>
        <dbReference type="SAM" id="Phobius"/>
    </source>
</evidence>
<reference evidence="10 12" key="1">
    <citation type="submission" date="2018-08" db="EMBL/GenBank/DDBJ databases">
        <title>Murine metabolic-syndrome-specific gut microbial biobank.</title>
        <authorList>
            <person name="Liu C."/>
        </authorList>
    </citation>
    <scope>NUCLEOTIDE SEQUENCE [LARGE SCALE GENOMIC DNA]</scope>
    <source>
        <strain evidence="10 12">X69</strain>
    </source>
</reference>
<proteinExistence type="inferred from homology"/>
<feature type="compositionally biased region" description="Basic and acidic residues" evidence="8">
    <location>
        <begin position="443"/>
        <end position="458"/>
    </location>
</feature>
<feature type="transmembrane region" description="Helical" evidence="9">
    <location>
        <begin position="32"/>
        <end position="50"/>
    </location>
</feature>
<evidence type="ECO:0000313" key="10">
    <source>
        <dbReference type="EMBL" id="NBI79545.1"/>
    </source>
</evidence>
<dbReference type="GO" id="GO:0055085">
    <property type="term" value="P:transmembrane transport"/>
    <property type="evidence" value="ECO:0007669"/>
    <property type="project" value="TreeGrafter"/>
</dbReference>
<feature type="transmembrane region" description="Helical" evidence="9">
    <location>
        <begin position="192"/>
        <end position="222"/>
    </location>
</feature>
<dbReference type="EMBL" id="QXWZ01000021">
    <property type="protein sequence ID" value="NBI79545.1"/>
    <property type="molecule type" value="Genomic_DNA"/>
</dbReference>
<dbReference type="Pfam" id="PF01594">
    <property type="entry name" value="AI-2E_transport"/>
    <property type="match status" value="1"/>
</dbReference>
<dbReference type="InterPro" id="IPR002549">
    <property type="entry name" value="AI-2E-like"/>
</dbReference>
<dbReference type="Proteomes" id="UP000462501">
    <property type="component" value="Unassembled WGS sequence"/>
</dbReference>
<evidence type="ECO:0000256" key="6">
    <source>
        <dbReference type="ARBA" id="ARBA00022989"/>
    </source>
</evidence>
<dbReference type="GO" id="GO:0005886">
    <property type="term" value="C:plasma membrane"/>
    <property type="evidence" value="ECO:0007669"/>
    <property type="project" value="UniProtKB-SubCell"/>
</dbReference>
<keyword evidence="4" id="KW-1003">Cell membrane</keyword>
<dbReference type="RefSeq" id="WP_290881058.1">
    <property type="nucleotide sequence ID" value="NZ_JBCLRJ010000001.1"/>
</dbReference>
<evidence type="ECO:0000256" key="2">
    <source>
        <dbReference type="ARBA" id="ARBA00009773"/>
    </source>
</evidence>
<evidence type="ECO:0000256" key="4">
    <source>
        <dbReference type="ARBA" id="ARBA00022475"/>
    </source>
</evidence>
<name>A0A845RL42_9FIRM</name>
<comment type="caution">
    <text evidence="10">The sequence shown here is derived from an EMBL/GenBank/DDBJ whole genome shotgun (WGS) entry which is preliminary data.</text>
</comment>
<feature type="transmembrane region" description="Helical" evidence="9">
    <location>
        <begin position="70"/>
        <end position="87"/>
    </location>
</feature>
<comment type="subcellular location">
    <subcellularLocation>
        <location evidence="1">Cell membrane</location>
        <topology evidence="1">Multi-pass membrane protein</topology>
    </subcellularLocation>
</comment>
<organism evidence="10 12">
    <name type="scientific">Anaerotruncus colihominis</name>
    <dbReference type="NCBI Taxonomy" id="169435"/>
    <lineage>
        <taxon>Bacteria</taxon>
        <taxon>Bacillati</taxon>
        <taxon>Bacillota</taxon>
        <taxon>Clostridia</taxon>
        <taxon>Eubacteriales</taxon>
        <taxon>Oscillospiraceae</taxon>
        <taxon>Anaerotruncus</taxon>
    </lineage>
</organism>
<keyword evidence="6 9" id="KW-1133">Transmembrane helix</keyword>
<evidence type="ECO:0000313" key="12">
    <source>
        <dbReference type="Proteomes" id="UP000446348"/>
    </source>
</evidence>
<dbReference type="EMBL" id="VIQT01000016">
    <property type="protein sequence ID" value="NDO39917.1"/>
    <property type="molecule type" value="Genomic_DNA"/>
</dbReference>
<evidence type="ECO:0000256" key="8">
    <source>
        <dbReference type="SAM" id="MobiDB-lite"/>
    </source>
</evidence>
<feature type="transmembrane region" description="Helical" evidence="9">
    <location>
        <begin position="300"/>
        <end position="319"/>
    </location>
</feature>
<feature type="transmembrane region" description="Helical" evidence="9">
    <location>
        <begin position="356"/>
        <end position="389"/>
    </location>
</feature>
<feature type="transmembrane region" description="Helical" evidence="9">
    <location>
        <begin position="108"/>
        <end position="129"/>
    </location>
</feature>
<gene>
    <name evidence="10" type="ORF">D3Z39_11840</name>
    <name evidence="11" type="ORF">FMM72_11830</name>
</gene>
<comment type="similarity">
    <text evidence="2">Belongs to the autoinducer-2 exporter (AI-2E) (TC 2.A.86) family.</text>
</comment>
<evidence type="ECO:0000256" key="7">
    <source>
        <dbReference type="ARBA" id="ARBA00023136"/>
    </source>
</evidence>
<sequence>MQTIAAFGGGAWMLEGNKKAMKLNFNRQHTTIAVYAFLVLAAAILFNSLLDNFPSVRGLVSTVARLLMPFAYAFGIAYILNPVLKVVERVFLRRLFGTRIGDKPLRALAILLTYLLSAGMIAIFAKIVLPQLVLSISGLIAKMTAYLNSTETWLPGLLALLPDFDINATIETALRQYADTIMSSAMTMLKQLFPWMLSVSTGIASGLLTIVVGIIISIYMLMDKERFCAGIKKIWYAILPKKKADWILDLAAEANHVFGGFIGGKILDSLIIGMLCFIGMSLLGMPNAMLVSVIVGVTNVIPYFGPFIGAVPSFFIILIDAPIKALWFLVFILILQQFDGNILGPKILGDSTGLSAFWVIFAIMLFGGLYGFIGMFLGVPVFSVIYMLIQRFIDSRLSAREMPVDIESYCAPDAPLLRTSAQKQDTQDKPRRRGAHVPYIGRKKTDADAPREHHQDQS</sequence>
<evidence type="ECO:0000313" key="13">
    <source>
        <dbReference type="Proteomes" id="UP000462501"/>
    </source>
</evidence>
<dbReference type="PANTHER" id="PTHR21716">
    <property type="entry name" value="TRANSMEMBRANE PROTEIN"/>
    <property type="match status" value="1"/>
</dbReference>
<evidence type="ECO:0000313" key="11">
    <source>
        <dbReference type="EMBL" id="NDO39917.1"/>
    </source>
</evidence>